<dbReference type="InterPro" id="IPR036412">
    <property type="entry name" value="HAD-like_sf"/>
</dbReference>
<dbReference type="GO" id="GO:0000287">
    <property type="term" value="F:magnesium ion binding"/>
    <property type="evidence" value="ECO:0007669"/>
    <property type="project" value="TreeGrafter"/>
</dbReference>
<dbReference type="PANTHER" id="PTHR10000:SF8">
    <property type="entry name" value="HAD SUPERFAMILY HYDROLASE-LIKE, TYPE 3"/>
    <property type="match status" value="1"/>
</dbReference>
<evidence type="ECO:0000313" key="3">
    <source>
        <dbReference type="Proteomes" id="UP000319375"/>
    </source>
</evidence>
<protein>
    <submittedName>
        <fullName evidence="2">HAD family hydrolase</fullName>
    </submittedName>
</protein>
<comment type="caution">
    <text evidence="2">The sequence shown here is derived from an EMBL/GenBank/DDBJ whole genome shotgun (WGS) entry which is preliminary data.</text>
</comment>
<keyword evidence="2" id="KW-0378">Hydrolase</keyword>
<dbReference type="EMBL" id="VIGX01000011">
    <property type="protein sequence ID" value="TWS27634.1"/>
    <property type="molecule type" value="Genomic_DNA"/>
</dbReference>
<sequence>MPPTSRSVAAAGRNVRPTVPEAPRTGAGGSEFGVVDASREAGGAGVEAPGLDALGSAPLLVASDVDGTLVDDHERLTLRTHVAVNAVRAAGGHFVLATGRPPRAVDPIAAQLDFAPLAVCANGAVLYDTGSGRVVSAALMSPELLETVAELVRRHLPGAGFAAERVAQGEHDSATPRFAASTGYQHAWLEPDTVTAADAEVLAHPAVKLLVRQPGMTSDEMHARIAPHLNGLADVTYATNNGLIEFHVPGVTKATGIRLAIEHLGLTDGVRTAAFGDMPNDAEMLRWASMGVAMGNAHPIARGAANVVTATNLDDGVARVLERWF</sequence>
<proteinExistence type="predicted"/>
<accession>A0A5C5RXW2</accession>
<feature type="region of interest" description="Disordered" evidence="1">
    <location>
        <begin position="1"/>
        <end position="30"/>
    </location>
</feature>
<dbReference type="Pfam" id="PF08282">
    <property type="entry name" value="Hydrolase_3"/>
    <property type="match status" value="1"/>
</dbReference>
<evidence type="ECO:0000256" key="1">
    <source>
        <dbReference type="SAM" id="MobiDB-lite"/>
    </source>
</evidence>
<gene>
    <name evidence="2" type="ORF">FK530_16980</name>
</gene>
<dbReference type="Gene3D" id="3.30.1240.10">
    <property type="match status" value="1"/>
</dbReference>
<dbReference type="PANTHER" id="PTHR10000">
    <property type="entry name" value="PHOSPHOSERINE PHOSPHATASE"/>
    <property type="match status" value="1"/>
</dbReference>
<dbReference type="Gene3D" id="3.40.50.1000">
    <property type="entry name" value="HAD superfamily/HAD-like"/>
    <property type="match status" value="1"/>
</dbReference>
<dbReference type="GO" id="GO:0016791">
    <property type="term" value="F:phosphatase activity"/>
    <property type="evidence" value="ECO:0007669"/>
    <property type="project" value="TreeGrafter"/>
</dbReference>
<organism evidence="2 3">
    <name type="scientific">Tsukamurella conjunctivitidis</name>
    <dbReference type="NCBI Taxonomy" id="2592068"/>
    <lineage>
        <taxon>Bacteria</taxon>
        <taxon>Bacillati</taxon>
        <taxon>Actinomycetota</taxon>
        <taxon>Actinomycetes</taxon>
        <taxon>Mycobacteriales</taxon>
        <taxon>Tsukamurellaceae</taxon>
        <taxon>Tsukamurella</taxon>
    </lineage>
</organism>
<keyword evidence="3" id="KW-1185">Reference proteome</keyword>
<dbReference type="SUPFAM" id="SSF56784">
    <property type="entry name" value="HAD-like"/>
    <property type="match status" value="1"/>
</dbReference>
<reference evidence="2 3" key="1">
    <citation type="submission" date="2019-06" db="EMBL/GenBank/DDBJ databases">
        <title>Tsukamurella conjunctivitidis sp. nov., Tsukamurella assacharolytica sp. nov. and Tsukamurella sputae sp. nov. isolated from patients with conjunctivitis, bacteraemia (lymphoma) and respiratory infection (sputum) in Hong Kong.</title>
        <authorList>
            <person name="Teng J.L.L."/>
            <person name="Lee H.H."/>
            <person name="Fong J.Y.H."/>
            <person name="Fok K.M.N."/>
            <person name="Lau S.K.P."/>
            <person name="Woo P.C.Y."/>
        </authorList>
    </citation>
    <scope>NUCLEOTIDE SEQUENCE [LARGE SCALE GENOMIC DNA]</scope>
    <source>
        <strain evidence="2 3">HKU72</strain>
    </source>
</reference>
<dbReference type="Proteomes" id="UP000319375">
    <property type="component" value="Unassembled WGS sequence"/>
</dbReference>
<dbReference type="AlphaFoldDB" id="A0A5C5RXW2"/>
<dbReference type="OrthoDB" id="3180855at2"/>
<dbReference type="InterPro" id="IPR023214">
    <property type="entry name" value="HAD_sf"/>
</dbReference>
<dbReference type="InterPro" id="IPR006379">
    <property type="entry name" value="HAD-SF_hydro_IIB"/>
</dbReference>
<evidence type="ECO:0000313" key="2">
    <source>
        <dbReference type="EMBL" id="TWS27634.1"/>
    </source>
</evidence>
<dbReference type="NCBIfam" id="TIGR00099">
    <property type="entry name" value="Cof-subfamily"/>
    <property type="match status" value="1"/>
</dbReference>
<dbReference type="GO" id="GO:0005829">
    <property type="term" value="C:cytosol"/>
    <property type="evidence" value="ECO:0007669"/>
    <property type="project" value="TreeGrafter"/>
</dbReference>
<dbReference type="InterPro" id="IPR000150">
    <property type="entry name" value="Cof"/>
</dbReference>
<name>A0A5C5RXW2_9ACTN</name>
<dbReference type="NCBIfam" id="TIGR01484">
    <property type="entry name" value="HAD-SF-IIB"/>
    <property type="match status" value="1"/>
</dbReference>